<keyword evidence="4 5" id="KW-0413">Isomerase</keyword>
<evidence type="ECO:0000256" key="5">
    <source>
        <dbReference type="HAMAP-Rule" id="MF_01080"/>
    </source>
</evidence>
<evidence type="ECO:0000313" key="7">
    <source>
        <dbReference type="EMBL" id="STO97087.1"/>
    </source>
</evidence>
<sequence length="289" mass="32299">MKNTILLAYKPPFISSNHFLTQIKRRYNITKAGFSGTLDPFAQGSLLIATGAYTKLLPFIKTEPKVYEATLWLGASSKSLDIENIEKVDSTPPLESTFVREVVESFVGEISYTPPAFSAKKIKGKRAYQLARSGQEAALMPTTMRVYALDFLCYAHPFISFRACVSKGSYIRSLGSLIAHKLGSYGTLSALKRVSEGDLAAQKGKIIELDPLAILPYPILPIDPCYKEHFYHGKKLTQNDLDSSVQARVDLDKNPLYIVKFDEFFSIIQLHQDGSVSYLLNRIDYAHTL</sequence>
<protein>
    <recommendedName>
        <fullName evidence="5">tRNA pseudouridine synthase B</fullName>
        <ecNumber evidence="5">5.4.99.25</ecNumber>
    </recommendedName>
    <alternativeName>
        <fullName evidence="5">tRNA pseudouridine(55) synthase</fullName>
        <shortName evidence="5">Psi55 synthase</shortName>
    </alternativeName>
    <alternativeName>
        <fullName evidence="5">tRNA pseudouridylate synthase</fullName>
    </alternativeName>
    <alternativeName>
        <fullName evidence="5">tRNA-uridine isomerase</fullName>
    </alternativeName>
</protein>
<keyword evidence="3 5" id="KW-0819">tRNA processing</keyword>
<dbReference type="GO" id="GO:0160148">
    <property type="term" value="F:tRNA pseudouridine(55) synthase activity"/>
    <property type="evidence" value="ECO:0007669"/>
    <property type="project" value="UniProtKB-EC"/>
</dbReference>
<dbReference type="RefSeq" id="WP_115011357.1">
    <property type="nucleotide sequence ID" value="NZ_UGHV01000001.1"/>
</dbReference>
<gene>
    <name evidence="5 7" type="primary">truB</name>
    <name evidence="7" type="ORF">NCTC12410_00909</name>
</gene>
<evidence type="ECO:0000256" key="4">
    <source>
        <dbReference type="ARBA" id="ARBA00023235"/>
    </source>
</evidence>
<comment type="function">
    <text evidence="5">Responsible for synthesis of pseudouridine from uracil-55 in the psi GC loop of transfer RNAs.</text>
</comment>
<evidence type="ECO:0000256" key="1">
    <source>
        <dbReference type="ARBA" id="ARBA00000385"/>
    </source>
</evidence>
<organism evidence="7 8">
    <name type="scientific">Helicobacter canis</name>
    <dbReference type="NCBI Taxonomy" id="29419"/>
    <lineage>
        <taxon>Bacteria</taxon>
        <taxon>Pseudomonadati</taxon>
        <taxon>Campylobacterota</taxon>
        <taxon>Epsilonproteobacteria</taxon>
        <taxon>Campylobacterales</taxon>
        <taxon>Helicobacteraceae</taxon>
        <taxon>Helicobacter</taxon>
    </lineage>
</organism>
<reference evidence="7 8" key="1">
    <citation type="submission" date="2018-06" db="EMBL/GenBank/DDBJ databases">
        <authorList>
            <consortium name="Pathogen Informatics"/>
            <person name="Doyle S."/>
        </authorList>
    </citation>
    <scope>NUCLEOTIDE SEQUENCE [LARGE SCALE GENOMIC DNA]</scope>
    <source>
        <strain evidence="7 8">NCTC12410</strain>
    </source>
</reference>
<dbReference type="GO" id="GO:0003723">
    <property type="term" value="F:RNA binding"/>
    <property type="evidence" value="ECO:0007669"/>
    <property type="project" value="InterPro"/>
</dbReference>
<dbReference type="PANTHER" id="PTHR13767">
    <property type="entry name" value="TRNA-PSEUDOURIDINE SYNTHASE"/>
    <property type="match status" value="1"/>
</dbReference>
<feature type="active site" description="Nucleophile" evidence="5">
    <location>
        <position position="39"/>
    </location>
</feature>
<evidence type="ECO:0000313" key="8">
    <source>
        <dbReference type="Proteomes" id="UP000254841"/>
    </source>
</evidence>
<dbReference type="PANTHER" id="PTHR13767:SF2">
    <property type="entry name" value="PSEUDOURIDYLATE SYNTHASE TRUB1"/>
    <property type="match status" value="1"/>
</dbReference>
<dbReference type="Pfam" id="PF01509">
    <property type="entry name" value="TruB_N"/>
    <property type="match status" value="1"/>
</dbReference>
<dbReference type="AlphaFoldDB" id="A0A377J3K7"/>
<dbReference type="GO" id="GO:1990481">
    <property type="term" value="P:mRNA pseudouridine synthesis"/>
    <property type="evidence" value="ECO:0007669"/>
    <property type="project" value="TreeGrafter"/>
</dbReference>
<dbReference type="EMBL" id="UGHV01000001">
    <property type="protein sequence ID" value="STO97087.1"/>
    <property type="molecule type" value="Genomic_DNA"/>
</dbReference>
<dbReference type="GO" id="GO:0031119">
    <property type="term" value="P:tRNA pseudouridine synthesis"/>
    <property type="evidence" value="ECO:0007669"/>
    <property type="project" value="UniProtKB-UniRule"/>
</dbReference>
<comment type="catalytic activity">
    <reaction evidence="1 5">
        <text>uridine(55) in tRNA = pseudouridine(55) in tRNA</text>
        <dbReference type="Rhea" id="RHEA:42532"/>
        <dbReference type="Rhea" id="RHEA-COMP:10101"/>
        <dbReference type="Rhea" id="RHEA-COMP:10102"/>
        <dbReference type="ChEBI" id="CHEBI:65314"/>
        <dbReference type="ChEBI" id="CHEBI:65315"/>
        <dbReference type="EC" id="5.4.99.25"/>
    </reaction>
</comment>
<evidence type="ECO:0000256" key="2">
    <source>
        <dbReference type="ARBA" id="ARBA00005642"/>
    </source>
</evidence>
<dbReference type="HAMAP" id="MF_01080">
    <property type="entry name" value="TruB_bact"/>
    <property type="match status" value="1"/>
</dbReference>
<dbReference type="Gene3D" id="3.30.2350.10">
    <property type="entry name" value="Pseudouridine synthase"/>
    <property type="match status" value="1"/>
</dbReference>
<proteinExistence type="inferred from homology"/>
<accession>A0A377J3K7</accession>
<dbReference type="InterPro" id="IPR002501">
    <property type="entry name" value="PsdUridine_synth_N"/>
</dbReference>
<dbReference type="EC" id="5.4.99.25" evidence="5"/>
<dbReference type="InterPro" id="IPR020103">
    <property type="entry name" value="PsdUridine_synth_cat_dom_sf"/>
</dbReference>
<dbReference type="Proteomes" id="UP000254841">
    <property type="component" value="Unassembled WGS sequence"/>
</dbReference>
<evidence type="ECO:0000259" key="6">
    <source>
        <dbReference type="Pfam" id="PF01509"/>
    </source>
</evidence>
<dbReference type="SUPFAM" id="SSF55120">
    <property type="entry name" value="Pseudouridine synthase"/>
    <property type="match status" value="1"/>
</dbReference>
<dbReference type="OrthoDB" id="9802309at2"/>
<name>A0A377J3K7_9HELI</name>
<comment type="similarity">
    <text evidence="2 5">Belongs to the pseudouridine synthase TruB family. Type 1 subfamily.</text>
</comment>
<feature type="domain" description="Pseudouridine synthase II N-terminal" evidence="6">
    <location>
        <begin position="24"/>
        <end position="171"/>
    </location>
</feature>
<dbReference type="InterPro" id="IPR014780">
    <property type="entry name" value="tRNA_psdUridine_synth_TruB"/>
</dbReference>
<evidence type="ECO:0000256" key="3">
    <source>
        <dbReference type="ARBA" id="ARBA00022694"/>
    </source>
</evidence>